<proteinExistence type="predicted"/>
<organism evidence="1 2">
    <name type="scientific">Puccinia striiformis</name>
    <dbReference type="NCBI Taxonomy" id="27350"/>
    <lineage>
        <taxon>Eukaryota</taxon>
        <taxon>Fungi</taxon>
        <taxon>Dikarya</taxon>
        <taxon>Basidiomycota</taxon>
        <taxon>Pucciniomycotina</taxon>
        <taxon>Pucciniomycetes</taxon>
        <taxon>Pucciniales</taxon>
        <taxon>Pucciniaceae</taxon>
        <taxon>Puccinia</taxon>
    </lineage>
</organism>
<protein>
    <submittedName>
        <fullName evidence="1">Uncharacterized protein</fullName>
    </submittedName>
</protein>
<dbReference type="AlphaFoldDB" id="A0A2S4V7P2"/>
<dbReference type="VEuPathDB" id="FungiDB:PSTT_09648"/>
<name>A0A2S4V7P2_9BASI</name>
<comment type="caution">
    <text evidence="1">The sequence shown here is derived from an EMBL/GenBank/DDBJ whole genome shotgun (WGS) entry which is preliminary data.</text>
</comment>
<dbReference type="VEuPathDB" id="FungiDB:PSHT_05135"/>
<accession>A0A2S4V7P2</accession>
<reference evidence="1" key="1">
    <citation type="submission" date="2017-12" db="EMBL/GenBank/DDBJ databases">
        <title>Gene loss provides genomic basis for host adaptation in cereal stripe rust fungi.</title>
        <authorList>
            <person name="Xia C."/>
        </authorList>
    </citation>
    <scope>NUCLEOTIDE SEQUENCE [LARGE SCALE GENOMIC DNA]</scope>
    <source>
        <strain evidence="1">93-210</strain>
    </source>
</reference>
<evidence type="ECO:0000313" key="2">
    <source>
        <dbReference type="Proteomes" id="UP000239156"/>
    </source>
</evidence>
<gene>
    <name evidence="1" type="ORF">PSTT_09648</name>
</gene>
<evidence type="ECO:0000313" key="1">
    <source>
        <dbReference type="EMBL" id="POW05552.1"/>
    </source>
</evidence>
<sequence>MHSIEPASERNTHVVVGFREGFSQEIPSHRIGDLRWYTPPNHKSADWAKEEIISNLKKEAAAGRMFGLFSHRTVAKQFPFFISSPLGAVANSDGLIRPINDLSFPHDQPGTPSVNLFIEKEDFATTWDEFKTVAALFCQDSTQYELGLFNWERLTAKSQPRWTNGLIYSYKISTATYS</sequence>
<keyword evidence="2" id="KW-1185">Reference proteome</keyword>
<dbReference type="EMBL" id="PKSL01000097">
    <property type="protein sequence ID" value="POW05552.1"/>
    <property type="molecule type" value="Genomic_DNA"/>
</dbReference>
<dbReference type="Proteomes" id="UP000239156">
    <property type="component" value="Unassembled WGS sequence"/>
</dbReference>